<name>A0A939G0Y8_9HYPH</name>
<reference evidence="5" key="1">
    <citation type="submission" date="2021-03" db="EMBL/GenBank/DDBJ databases">
        <title>Whole genome sequence of Jiella sp. CQZ9-1.</title>
        <authorList>
            <person name="Tuo L."/>
        </authorList>
    </citation>
    <scope>NUCLEOTIDE SEQUENCE</scope>
    <source>
        <strain evidence="5">CQZ9-1</strain>
    </source>
</reference>
<feature type="domain" description="FAD-binding" evidence="4">
    <location>
        <begin position="7"/>
        <end position="216"/>
    </location>
</feature>
<feature type="domain" description="FAD-binding" evidence="4">
    <location>
        <begin position="238"/>
        <end position="296"/>
    </location>
</feature>
<evidence type="ECO:0000256" key="2">
    <source>
        <dbReference type="ARBA" id="ARBA00022630"/>
    </source>
</evidence>
<evidence type="ECO:0000256" key="1">
    <source>
        <dbReference type="ARBA" id="ARBA00001974"/>
    </source>
</evidence>
<dbReference type="InterPro" id="IPR036188">
    <property type="entry name" value="FAD/NAD-bd_sf"/>
</dbReference>
<evidence type="ECO:0000313" key="6">
    <source>
        <dbReference type="Proteomes" id="UP000664122"/>
    </source>
</evidence>
<dbReference type="Proteomes" id="UP000664122">
    <property type="component" value="Unassembled WGS sequence"/>
</dbReference>
<organism evidence="5 6">
    <name type="scientific">Jiella flava</name>
    <dbReference type="NCBI Taxonomy" id="2816857"/>
    <lineage>
        <taxon>Bacteria</taxon>
        <taxon>Pseudomonadati</taxon>
        <taxon>Pseudomonadota</taxon>
        <taxon>Alphaproteobacteria</taxon>
        <taxon>Hyphomicrobiales</taxon>
        <taxon>Aurantimonadaceae</taxon>
        <taxon>Jiella</taxon>
    </lineage>
</organism>
<comment type="caution">
    <text evidence="5">The sequence shown here is derived from an EMBL/GenBank/DDBJ whole genome shotgun (WGS) entry which is preliminary data.</text>
</comment>
<keyword evidence="3" id="KW-0274">FAD</keyword>
<dbReference type="GO" id="GO:0016709">
    <property type="term" value="F:oxidoreductase activity, acting on paired donors, with incorporation or reduction of molecular oxygen, NAD(P)H as one donor, and incorporation of one atom of oxygen"/>
    <property type="evidence" value="ECO:0007669"/>
    <property type="project" value="UniProtKB-ARBA"/>
</dbReference>
<dbReference type="RefSeq" id="WP_207258754.1">
    <property type="nucleotide sequence ID" value="NZ_JAFMPP010000013.1"/>
</dbReference>
<dbReference type="Gene3D" id="3.50.50.60">
    <property type="entry name" value="FAD/NAD(P)-binding domain"/>
    <property type="match status" value="2"/>
</dbReference>
<dbReference type="InterPro" id="IPR002938">
    <property type="entry name" value="FAD-bd"/>
</dbReference>
<dbReference type="GO" id="GO:0071949">
    <property type="term" value="F:FAD binding"/>
    <property type="evidence" value="ECO:0007669"/>
    <property type="project" value="InterPro"/>
</dbReference>
<dbReference type="Pfam" id="PF01494">
    <property type="entry name" value="FAD_binding_3"/>
    <property type="match status" value="2"/>
</dbReference>
<dbReference type="SUPFAM" id="SSF51905">
    <property type="entry name" value="FAD/NAD(P)-binding domain"/>
    <property type="match status" value="1"/>
</dbReference>
<keyword evidence="5" id="KW-0503">Monooxygenase</keyword>
<keyword evidence="2" id="KW-0285">Flavoprotein</keyword>
<accession>A0A939G0Y8</accession>
<proteinExistence type="predicted"/>
<dbReference type="InterPro" id="IPR050641">
    <property type="entry name" value="RIFMO-like"/>
</dbReference>
<dbReference type="PRINTS" id="PR00420">
    <property type="entry name" value="RNGMNOXGNASE"/>
</dbReference>
<dbReference type="EMBL" id="JAFMPP010000013">
    <property type="protein sequence ID" value="MBO0663835.1"/>
    <property type="molecule type" value="Genomic_DNA"/>
</dbReference>
<keyword evidence="5" id="KW-0560">Oxidoreductase</keyword>
<gene>
    <name evidence="5" type="ORF">J1C48_14740</name>
</gene>
<sequence length="367" mass="39643">MARDDLVLIAGAGPVGLTAAVELTRRGIPVRIVDRGDGPTPSDQSRALAILPQTLRIFESSGLANDLESAGTPIRGAAIAIGGRSAFSFDFGSRRSDDRFILSLPQGRTERLLIDWLAARKIQVAWNTSLEALGETHRPVARLSGGETVEAKAILGCDGSHSTVRAELGVPWHGEGYPGVFALADVTFDRPIDPHRLVMAIGSSADASHALVPMDARSGRLIGFHDSPERLIAAVPGIESVTWQSTFHVAFRHAERMSRGRVFLAGDAAHIHSPVGGRGMNLGIWDAATFAYLFAEGRETEYEMKRLPAIRTVIEQTRAMTELLAKPPSLAGVALRTVMPLAVRLPVVRRKLADRLLALDLPQLEWL</sequence>
<evidence type="ECO:0000313" key="5">
    <source>
        <dbReference type="EMBL" id="MBO0663835.1"/>
    </source>
</evidence>
<comment type="cofactor">
    <cofactor evidence="1">
        <name>FAD</name>
        <dbReference type="ChEBI" id="CHEBI:57692"/>
    </cofactor>
</comment>
<evidence type="ECO:0000256" key="3">
    <source>
        <dbReference type="ARBA" id="ARBA00022827"/>
    </source>
</evidence>
<dbReference type="PANTHER" id="PTHR43004">
    <property type="entry name" value="TRK SYSTEM POTASSIUM UPTAKE PROTEIN"/>
    <property type="match status" value="1"/>
</dbReference>
<keyword evidence="6" id="KW-1185">Reference proteome</keyword>
<evidence type="ECO:0000259" key="4">
    <source>
        <dbReference type="Pfam" id="PF01494"/>
    </source>
</evidence>
<dbReference type="PANTHER" id="PTHR43004:SF19">
    <property type="entry name" value="BINDING MONOOXYGENASE, PUTATIVE (JCVI)-RELATED"/>
    <property type="match status" value="1"/>
</dbReference>
<protein>
    <submittedName>
        <fullName evidence="5">FAD-dependent monooxygenase</fullName>
    </submittedName>
</protein>
<dbReference type="AlphaFoldDB" id="A0A939G0Y8"/>